<reference evidence="1" key="1">
    <citation type="submission" date="2021-03" db="EMBL/GenBank/DDBJ databases">
        <title>Evolutionary priming and transition to the ectomycorrhizal habit in an iconic lineage of mushroom-forming fungi: is preadaptation a requirement?</title>
        <authorList>
            <consortium name="DOE Joint Genome Institute"/>
            <person name="Looney B.P."/>
            <person name="Miyauchi S."/>
            <person name="Morin E."/>
            <person name="Drula E."/>
            <person name="Courty P.E."/>
            <person name="Chicoki N."/>
            <person name="Fauchery L."/>
            <person name="Kohler A."/>
            <person name="Kuo A."/>
            <person name="LaButti K."/>
            <person name="Pangilinan J."/>
            <person name="Lipzen A."/>
            <person name="Riley R."/>
            <person name="Andreopoulos W."/>
            <person name="He G."/>
            <person name="Johnson J."/>
            <person name="Barry K.W."/>
            <person name="Grigoriev I.V."/>
            <person name="Nagy L."/>
            <person name="Hibbett D."/>
            <person name="Henrissat B."/>
            <person name="Matheny P.B."/>
            <person name="Labbe J."/>
            <person name="Martin A.F."/>
        </authorList>
    </citation>
    <scope>NUCLEOTIDE SEQUENCE</scope>
    <source>
        <strain evidence="1">BPL698</strain>
    </source>
</reference>
<accession>A0ACC0UBF2</accession>
<comment type="caution">
    <text evidence="1">The sequence shown here is derived from an EMBL/GenBank/DDBJ whole genome shotgun (WGS) entry which is preliminary data.</text>
</comment>
<evidence type="ECO:0000313" key="2">
    <source>
        <dbReference type="Proteomes" id="UP001207468"/>
    </source>
</evidence>
<dbReference type="Proteomes" id="UP001207468">
    <property type="component" value="Unassembled WGS sequence"/>
</dbReference>
<protein>
    <submittedName>
        <fullName evidence="1">S-adenosyl-L-methionine-dependent methyltransferase</fullName>
    </submittedName>
</protein>
<keyword evidence="1" id="KW-0808">Transferase</keyword>
<keyword evidence="1" id="KW-0489">Methyltransferase</keyword>
<sequence>MSTFLADPQSQPQPNPGPPLQAPIDTTGRQQTPPALDRNRVHVHGRGDQLQLHQQHQHSHPSPSPTPSSPPPPPPAPPAPAAAGAPEPPPTPKQRDALLEAANVAFFDALSHDFDARHPDAADLADRLSRALRRVLVLDDDATSVLDYACGSGQVSRALAPHVAQLVGVDISPRMVEVYNARANAQGLEPHEMRAVGSLAELQQARFDVAVCSMAYHHIPSVQDVTRELVAYLKPSGTLAVADIARVEEDEGEPPIMAKYEHIVAHTRGFAERDMRALFEGAGLQNVAFERFTTSKKEGRDVQLFLATGTKPASS</sequence>
<dbReference type="EMBL" id="JAGFNK010000078">
    <property type="protein sequence ID" value="KAI9508821.1"/>
    <property type="molecule type" value="Genomic_DNA"/>
</dbReference>
<gene>
    <name evidence="1" type="ORF">F5148DRAFT_979237</name>
</gene>
<name>A0ACC0UBF2_9AGAM</name>
<proteinExistence type="predicted"/>
<organism evidence="1 2">
    <name type="scientific">Russula earlei</name>
    <dbReference type="NCBI Taxonomy" id="71964"/>
    <lineage>
        <taxon>Eukaryota</taxon>
        <taxon>Fungi</taxon>
        <taxon>Dikarya</taxon>
        <taxon>Basidiomycota</taxon>
        <taxon>Agaricomycotina</taxon>
        <taxon>Agaricomycetes</taxon>
        <taxon>Russulales</taxon>
        <taxon>Russulaceae</taxon>
        <taxon>Russula</taxon>
    </lineage>
</organism>
<keyword evidence="2" id="KW-1185">Reference proteome</keyword>
<evidence type="ECO:0000313" key="1">
    <source>
        <dbReference type="EMBL" id="KAI9508821.1"/>
    </source>
</evidence>